<keyword evidence="5 8" id="KW-1133">Transmembrane helix</keyword>
<dbReference type="PIRSF" id="PIRSF002746">
    <property type="entry name" value="Gluconate_transporter"/>
    <property type="match status" value="1"/>
</dbReference>
<feature type="transmembrane region" description="Helical" evidence="8">
    <location>
        <begin position="136"/>
        <end position="154"/>
    </location>
</feature>
<feature type="transmembrane region" description="Helical" evidence="8">
    <location>
        <begin position="174"/>
        <end position="193"/>
    </location>
</feature>
<dbReference type="EMBL" id="LJGW01000019">
    <property type="protein sequence ID" value="OEV14112.1"/>
    <property type="molecule type" value="Genomic_DNA"/>
</dbReference>
<dbReference type="Proteomes" id="UP000176005">
    <property type="component" value="Unassembled WGS sequence"/>
</dbReference>
<evidence type="ECO:0000256" key="5">
    <source>
        <dbReference type="ARBA" id="ARBA00022989"/>
    </source>
</evidence>
<keyword evidence="3" id="KW-1003">Cell membrane</keyword>
<sequence>MPLVAVGISVLVLLFLMTRLKLNGFAALLLVAVAVGLVQGIPAAKIPDVLSAGIGDQIGDTMLTIGLGAMVGRVMGDSGAAQRVADRLLDAFGHQRVQIAMVVTAMLLGVTMFYEVAFVIIVPVAFTIVRVSGKNLLWVGLPMSIALSTMHSFLPPHPGPTAVAASFHASVGVTLLYGLFIAVPLGALIALLWPRLPFVRAMNPSIPKGLVSERVFTDEEMPGMAWSLSVALFPVVLIAGAAVTDMAASGSGPLLGAVAFAGAPPIALLLTLLLAAWAFGPRIGRSLSEVAASCASAAQAMAMILLVIGAGGAFKQVLTEGGISGYIKDTAHGWPISPIILAWLIAVILRVALGSATVAVVTASGVVLPLLSGSGVHPEVMVLAVSCGSIAFSHVNDPGFWMFKEYFNLSVVDAIKARTTYTTVLAILGLGGVLVLEAALDALNV</sequence>
<protein>
    <submittedName>
        <fullName evidence="9">Gluconate permease</fullName>
    </submittedName>
</protein>
<keyword evidence="4 8" id="KW-0812">Transmembrane</keyword>
<keyword evidence="6 8" id="KW-0472">Membrane</keyword>
<evidence type="ECO:0000256" key="1">
    <source>
        <dbReference type="ARBA" id="ARBA00004651"/>
    </source>
</evidence>
<dbReference type="AlphaFoldDB" id="A0A1E7LD08"/>
<dbReference type="GO" id="GO:0015128">
    <property type="term" value="F:gluconate transmembrane transporter activity"/>
    <property type="evidence" value="ECO:0007669"/>
    <property type="project" value="InterPro"/>
</dbReference>
<dbReference type="InterPro" id="IPR003474">
    <property type="entry name" value="Glcn_transporter"/>
</dbReference>
<comment type="subcellular location">
    <subcellularLocation>
        <location evidence="1">Cell membrane</location>
        <topology evidence="1">Multi-pass membrane protein</topology>
    </subcellularLocation>
</comment>
<feature type="transmembrane region" description="Helical" evidence="8">
    <location>
        <begin position="421"/>
        <end position="440"/>
    </location>
</feature>
<evidence type="ECO:0000256" key="3">
    <source>
        <dbReference type="ARBA" id="ARBA00022475"/>
    </source>
</evidence>
<evidence type="ECO:0000256" key="8">
    <source>
        <dbReference type="SAM" id="Phobius"/>
    </source>
</evidence>
<dbReference type="Pfam" id="PF02447">
    <property type="entry name" value="GntP_permease"/>
    <property type="match status" value="1"/>
</dbReference>
<comment type="caution">
    <text evidence="9">The sequence shown here is derived from an EMBL/GenBank/DDBJ whole genome shotgun (WGS) entry which is preliminary data.</text>
</comment>
<reference evidence="9 10" key="1">
    <citation type="journal article" date="2016" name="Front. Microbiol.">
        <title>Comparative Genomics Analysis of Streptomyces Species Reveals Their Adaptation to the Marine Environment and Their Diversity at the Genomic Level.</title>
        <authorList>
            <person name="Tian X."/>
            <person name="Zhang Z."/>
            <person name="Yang T."/>
            <person name="Chen M."/>
            <person name="Li J."/>
            <person name="Chen F."/>
            <person name="Yang J."/>
            <person name="Li W."/>
            <person name="Zhang B."/>
            <person name="Zhang Z."/>
            <person name="Wu J."/>
            <person name="Zhang C."/>
            <person name="Long L."/>
            <person name="Xiao J."/>
        </authorList>
    </citation>
    <scope>NUCLEOTIDE SEQUENCE [LARGE SCALE GENOMIC DNA]</scope>
    <source>
        <strain evidence="9 10">SCSIO 10429</strain>
    </source>
</reference>
<accession>A0A1E7LD08</accession>
<proteinExistence type="inferred from homology"/>
<feature type="transmembrane region" description="Helical" evidence="8">
    <location>
        <begin position="255"/>
        <end position="278"/>
    </location>
</feature>
<keyword evidence="10" id="KW-1185">Reference proteome</keyword>
<evidence type="ECO:0000256" key="2">
    <source>
        <dbReference type="ARBA" id="ARBA00022448"/>
    </source>
</evidence>
<gene>
    <name evidence="9" type="ORF">AN218_00625</name>
</gene>
<dbReference type="NCBIfam" id="TIGR00791">
    <property type="entry name" value="gntP"/>
    <property type="match status" value="1"/>
</dbReference>
<dbReference type="RefSeq" id="WP_070014459.1">
    <property type="nucleotide sequence ID" value="NZ_LJGW01000019.1"/>
</dbReference>
<dbReference type="PANTHER" id="PTHR30354:SF22">
    <property type="entry name" value="HIGH-AFFINITY GLUCONATE TRANSPORTER"/>
    <property type="match status" value="1"/>
</dbReference>
<feature type="transmembrane region" description="Helical" evidence="8">
    <location>
        <begin position="290"/>
        <end position="314"/>
    </location>
</feature>
<evidence type="ECO:0000256" key="7">
    <source>
        <dbReference type="ARBA" id="ARBA00049663"/>
    </source>
</evidence>
<evidence type="ECO:0000313" key="9">
    <source>
        <dbReference type="EMBL" id="OEV14112.1"/>
    </source>
</evidence>
<feature type="transmembrane region" description="Helical" evidence="8">
    <location>
        <begin position="224"/>
        <end position="243"/>
    </location>
</feature>
<evidence type="ECO:0000256" key="4">
    <source>
        <dbReference type="ARBA" id="ARBA00022692"/>
    </source>
</evidence>
<comment type="similarity">
    <text evidence="7">Belongs to the GntP permease family.</text>
</comment>
<evidence type="ECO:0000313" key="10">
    <source>
        <dbReference type="Proteomes" id="UP000176005"/>
    </source>
</evidence>
<dbReference type="PATRIC" id="fig|518642.10.peg.2488"/>
<name>A0A1E7LD08_9ACTN</name>
<dbReference type="PANTHER" id="PTHR30354">
    <property type="entry name" value="GNT FAMILY GLUCONATE TRANSPORTER"/>
    <property type="match status" value="1"/>
</dbReference>
<keyword evidence="2" id="KW-0813">Transport</keyword>
<feature type="transmembrane region" description="Helical" evidence="8">
    <location>
        <begin position="340"/>
        <end position="368"/>
    </location>
</feature>
<feature type="transmembrane region" description="Helical" evidence="8">
    <location>
        <begin position="99"/>
        <end position="129"/>
    </location>
</feature>
<dbReference type="GO" id="GO:0005886">
    <property type="term" value="C:plasma membrane"/>
    <property type="evidence" value="ECO:0007669"/>
    <property type="project" value="UniProtKB-SubCell"/>
</dbReference>
<organism evidence="9 10">
    <name type="scientific">Streptomyces nanshensis</name>
    <dbReference type="NCBI Taxonomy" id="518642"/>
    <lineage>
        <taxon>Bacteria</taxon>
        <taxon>Bacillati</taxon>
        <taxon>Actinomycetota</taxon>
        <taxon>Actinomycetes</taxon>
        <taxon>Kitasatosporales</taxon>
        <taxon>Streptomycetaceae</taxon>
        <taxon>Streptomyces</taxon>
    </lineage>
</organism>
<evidence type="ECO:0000256" key="6">
    <source>
        <dbReference type="ARBA" id="ARBA00023136"/>
    </source>
</evidence>